<evidence type="ECO:0000256" key="1">
    <source>
        <dbReference type="ARBA" id="ARBA00004141"/>
    </source>
</evidence>
<dbReference type="Pfam" id="PF01957">
    <property type="entry name" value="NfeD"/>
    <property type="match status" value="1"/>
</dbReference>
<evidence type="ECO:0000256" key="4">
    <source>
        <dbReference type="ARBA" id="ARBA00023136"/>
    </source>
</evidence>
<gene>
    <name evidence="7" type="ORF">KK137_11870</name>
</gene>
<keyword evidence="3 5" id="KW-1133">Transmembrane helix</keyword>
<evidence type="ECO:0000256" key="5">
    <source>
        <dbReference type="SAM" id="Phobius"/>
    </source>
</evidence>
<dbReference type="EMBL" id="JAHFVK010000002">
    <property type="protein sequence ID" value="MBT2135032.1"/>
    <property type="molecule type" value="Genomic_DNA"/>
</dbReference>
<comment type="caution">
    <text evidence="7">The sequence shown here is derived from an EMBL/GenBank/DDBJ whole genome shotgun (WGS) entry which is preliminary data.</text>
</comment>
<dbReference type="Gene3D" id="2.40.50.140">
    <property type="entry name" value="Nucleic acid-binding proteins"/>
    <property type="match status" value="1"/>
</dbReference>
<dbReference type="Proteomes" id="UP000811255">
    <property type="component" value="Unassembled WGS sequence"/>
</dbReference>
<evidence type="ECO:0000256" key="3">
    <source>
        <dbReference type="ARBA" id="ARBA00022989"/>
    </source>
</evidence>
<evidence type="ECO:0000256" key="2">
    <source>
        <dbReference type="ARBA" id="ARBA00022692"/>
    </source>
</evidence>
<feature type="transmembrane region" description="Helical" evidence="5">
    <location>
        <begin position="12"/>
        <end position="41"/>
    </location>
</feature>
<reference evidence="7 8" key="1">
    <citation type="submission" date="2021-05" db="EMBL/GenBank/DDBJ databases">
        <title>Croceibacterium sp. LX-88 genome sequence.</title>
        <authorList>
            <person name="Luo X."/>
        </authorList>
    </citation>
    <scope>NUCLEOTIDE SEQUENCE [LARGE SCALE GENOMIC DNA]</scope>
    <source>
        <strain evidence="7 8">LX-88</strain>
    </source>
</reference>
<dbReference type="InterPro" id="IPR052165">
    <property type="entry name" value="Membrane_assoc_protease"/>
</dbReference>
<dbReference type="RefSeq" id="WP_214536623.1">
    <property type="nucleotide sequence ID" value="NZ_JAHFVK010000002.1"/>
</dbReference>
<proteinExistence type="predicted"/>
<evidence type="ECO:0000313" key="7">
    <source>
        <dbReference type="EMBL" id="MBT2135032.1"/>
    </source>
</evidence>
<sequence length="159" mass="17143">MDWLNGLEAHWVWLTLGLVLAGLEMLVPGVYLIWLAVAAIVTGAMTAALDLSLPMQVVDFVFLSLIVAFSAKRFLGQKPIESTDPLMNRRGARLVGETALVVQAIEHGSGRVKLGDSEWIARGPDVAKGERVRIRGTEGSMLLVEPVNLLGDEGTQPAN</sequence>
<keyword evidence="2 5" id="KW-0812">Transmembrane</keyword>
<comment type="subcellular location">
    <subcellularLocation>
        <location evidence="1">Membrane</location>
        <topology evidence="1">Multi-pass membrane protein</topology>
    </subcellularLocation>
</comment>
<protein>
    <submittedName>
        <fullName evidence="7">NfeD family protein</fullName>
    </submittedName>
</protein>
<dbReference type="PANTHER" id="PTHR33507">
    <property type="entry name" value="INNER MEMBRANE PROTEIN YBBJ"/>
    <property type="match status" value="1"/>
</dbReference>
<dbReference type="SUPFAM" id="SSF141322">
    <property type="entry name" value="NfeD domain-like"/>
    <property type="match status" value="1"/>
</dbReference>
<evidence type="ECO:0000313" key="8">
    <source>
        <dbReference type="Proteomes" id="UP000811255"/>
    </source>
</evidence>
<dbReference type="InterPro" id="IPR012340">
    <property type="entry name" value="NA-bd_OB-fold"/>
</dbReference>
<keyword evidence="4 5" id="KW-0472">Membrane</keyword>
<dbReference type="PANTHER" id="PTHR33507:SF3">
    <property type="entry name" value="INNER MEMBRANE PROTEIN YBBJ"/>
    <property type="match status" value="1"/>
</dbReference>
<dbReference type="InterPro" id="IPR002810">
    <property type="entry name" value="NfeD-like_C"/>
</dbReference>
<organism evidence="7 8">
    <name type="scientific">Croceibacterium selenioxidans</name>
    <dbReference type="NCBI Taxonomy" id="2838833"/>
    <lineage>
        <taxon>Bacteria</taxon>
        <taxon>Pseudomonadati</taxon>
        <taxon>Pseudomonadota</taxon>
        <taxon>Alphaproteobacteria</taxon>
        <taxon>Sphingomonadales</taxon>
        <taxon>Erythrobacteraceae</taxon>
        <taxon>Croceibacterium</taxon>
    </lineage>
</organism>
<accession>A0ABS5W5K1</accession>
<keyword evidence="8" id="KW-1185">Reference proteome</keyword>
<feature type="domain" description="NfeD-like C-terminal" evidence="6">
    <location>
        <begin position="92"/>
        <end position="146"/>
    </location>
</feature>
<evidence type="ECO:0000259" key="6">
    <source>
        <dbReference type="Pfam" id="PF01957"/>
    </source>
</evidence>
<name>A0ABS5W5K1_9SPHN</name>